<reference evidence="10 11" key="1">
    <citation type="submission" date="2014-06" db="EMBL/GenBank/DDBJ databases">
        <title>Shewanella sp. YQH10.</title>
        <authorList>
            <person name="Liu Y."/>
            <person name="Zeng R."/>
        </authorList>
    </citation>
    <scope>NUCLEOTIDE SEQUENCE [LARGE SCALE GENOMIC DNA]</scope>
    <source>
        <strain evidence="10 11">YQH10</strain>
    </source>
</reference>
<keyword evidence="11" id="KW-1185">Reference proteome</keyword>
<dbReference type="Proteomes" id="UP000029264">
    <property type="component" value="Unassembled WGS sequence"/>
</dbReference>
<evidence type="ECO:0000259" key="9">
    <source>
        <dbReference type="Pfam" id="PF08753"/>
    </source>
</evidence>
<dbReference type="GO" id="GO:0003700">
    <property type="term" value="F:DNA-binding transcription factor activity"/>
    <property type="evidence" value="ECO:0007669"/>
    <property type="project" value="UniProtKB-UniRule"/>
</dbReference>
<dbReference type="PANTHER" id="PTHR34719:SF2">
    <property type="entry name" value="NICKEL-RESPONSIVE REGULATOR"/>
    <property type="match status" value="1"/>
</dbReference>
<comment type="similarity">
    <text evidence="1 7">Belongs to the transcriptional regulatory CopG/NikR family.</text>
</comment>
<dbReference type="Gene3D" id="1.10.1220.10">
    <property type="entry name" value="Met repressor-like"/>
    <property type="match status" value="1"/>
</dbReference>
<organism evidence="10 11">
    <name type="scientific">Shewanella mangrovi</name>
    <dbReference type="NCBI Taxonomy" id="1515746"/>
    <lineage>
        <taxon>Bacteria</taxon>
        <taxon>Pseudomonadati</taxon>
        <taxon>Pseudomonadota</taxon>
        <taxon>Gammaproteobacteria</taxon>
        <taxon>Alteromonadales</taxon>
        <taxon>Shewanellaceae</taxon>
        <taxon>Shewanella</taxon>
    </lineage>
</organism>
<dbReference type="InterPro" id="IPR002145">
    <property type="entry name" value="CopG"/>
</dbReference>
<comment type="caution">
    <text evidence="10">The sequence shown here is derived from an EMBL/GenBank/DDBJ whole genome shotgun (WGS) entry which is preliminary data.</text>
</comment>
<protein>
    <recommendedName>
        <fullName evidence="7">Putative nickel-responsive regulator</fullName>
    </recommendedName>
</protein>
<dbReference type="GO" id="GO:0016151">
    <property type="term" value="F:nickel cation binding"/>
    <property type="evidence" value="ECO:0007669"/>
    <property type="project" value="UniProtKB-UniRule"/>
</dbReference>
<dbReference type="InterPro" id="IPR014864">
    <property type="entry name" value="TF_NikR_Ni-bd_C"/>
</dbReference>
<dbReference type="CDD" id="cd22231">
    <property type="entry name" value="RHH_NikR_HicB-like"/>
    <property type="match status" value="1"/>
</dbReference>
<dbReference type="SUPFAM" id="SSF55021">
    <property type="entry name" value="ACT-like"/>
    <property type="match status" value="1"/>
</dbReference>
<keyword evidence="4 7" id="KW-0805">Transcription regulation</keyword>
<evidence type="ECO:0000313" key="10">
    <source>
        <dbReference type="EMBL" id="KFZ38475.1"/>
    </source>
</evidence>
<dbReference type="RefSeq" id="WP_037439690.1">
    <property type="nucleotide sequence ID" value="NZ_JPEO01000002.1"/>
</dbReference>
<keyword evidence="2 7" id="KW-0533">Nickel</keyword>
<keyword evidence="5 7" id="KW-0238">DNA-binding</keyword>
<proteinExistence type="inferred from homology"/>
<dbReference type="Pfam" id="PF08753">
    <property type="entry name" value="NikR_C"/>
    <property type="match status" value="1"/>
</dbReference>
<dbReference type="Gene3D" id="3.30.70.1150">
    <property type="entry name" value="ACT-like. Chain A, domain 2"/>
    <property type="match status" value="1"/>
</dbReference>
<dbReference type="SUPFAM" id="SSF47598">
    <property type="entry name" value="Ribbon-helix-helix"/>
    <property type="match status" value="1"/>
</dbReference>
<dbReference type="HAMAP" id="MF_00476">
    <property type="entry name" value="NikR"/>
    <property type="match status" value="1"/>
</dbReference>
<evidence type="ECO:0000256" key="5">
    <source>
        <dbReference type="ARBA" id="ARBA00023125"/>
    </source>
</evidence>
<dbReference type="eggNOG" id="COG0864">
    <property type="taxonomic scope" value="Bacteria"/>
</dbReference>
<dbReference type="GO" id="GO:0010045">
    <property type="term" value="P:response to nickel cation"/>
    <property type="evidence" value="ECO:0007669"/>
    <property type="project" value="InterPro"/>
</dbReference>
<dbReference type="InterPro" id="IPR027271">
    <property type="entry name" value="Acetolactate_synth/TF_NikR_C"/>
</dbReference>
<feature type="binding site" evidence="7">
    <location>
        <position position="100"/>
    </location>
    <ligand>
        <name>Ni(2+)</name>
        <dbReference type="ChEBI" id="CHEBI:49786"/>
    </ligand>
</feature>
<dbReference type="EMBL" id="JPEO01000002">
    <property type="protein sequence ID" value="KFZ38475.1"/>
    <property type="molecule type" value="Genomic_DNA"/>
</dbReference>
<dbReference type="InterPro" id="IPR013321">
    <property type="entry name" value="Arc_rbn_hlx_hlx"/>
</dbReference>
<comment type="function">
    <text evidence="7">Transcriptional regulator.</text>
</comment>
<evidence type="ECO:0000256" key="7">
    <source>
        <dbReference type="HAMAP-Rule" id="MF_00476"/>
    </source>
</evidence>
<keyword evidence="6 7" id="KW-0804">Transcription</keyword>
<dbReference type="GO" id="GO:0003677">
    <property type="term" value="F:DNA binding"/>
    <property type="evidence" value="ECO:0007669"/>
    <property type="project" value="UniProtKB-KW"/>
</dbReference>
<dbReference type="AlphaFoldDB" id="A0A094JEY9"/>
<dbReference type="OrthoDB" id="9806294at2"/>
<dbReference type="PANTHER" id="PTHR34719">
    <property type="entry name" value="NICKEL-RESPONSIVE REGULATOR"/>
    <property type="match status" value="1"/>
</dbReference>
<evidence type="ECO:0000256" key="6">
    <source>
        <dbReference type="ARBA" id="ARBA00023163"/>
    </source>
</evidence>
<dbReference type="NCBIfam" id="NF002815">
    <property type="entry name" value="PRK02967.1"/>
    <property type="match status" value="1"/>
</dbReference>
<dbReference type="InterPro" id="IPR050192">
    <property type="entry name" value="CopG/NikR_regulator"/>
</dbReference>
<evidence type="ECO:0000259" key="8">
    <source>
        <dbReference type="Pfam" id="PF01402"/>
    </source>
</evidence>
<evidence type="ECO:0000313" key="11">
    <source>
        <dbReference type="Proteomes" id="UP000029264"/>
    </source>
</evidence>
<keyword evidence="3 7" id="KW-0479">Metal-binding</keyword>
<feature type="binding site" evidence="7">
    <location>
        <position position="81"/>
    </location>
    <ligand>
        <name>Ni(2+)</name>
        <dbReference type="ChEBI" id="CHEBI:49786"/>
    </ligand>
</feature>
<evidence type="ECO:0000256" key="4">
    <source>
        <dbReference type="ARBA" id="ARBA00023015"/>
    </source>
</evidence>
<dbReference type="Pfam" id="PF01402">
    <property type="entry name" value="RHH_1"/>
    <property type="match status" value="1"/>
</dbReference>
<name>A0A094JEY9_9GAMM</name>
<dbReference type="STRING" id="1515746.HR45_03320"/>
<sequence length="137" mass="15737">MANDEIQRFTVSLPQSLFEEIETDIASRGYQSRSEYIRDLFRDRIVDKQWNDSVEDVVGVLTLIFDHHQRGLSEKLIEIQHNHLVHILCSTHVHIDHHRCLETIILKGQAKEVNHLVNQIAALKGVNVARLSRAGVV</sequence>
<feature type="binding site" evidence="7">
    <location>
        <position position="94"/>
    </location>
    <ligand>
        <name>Ni(2+)</name>
        <dbReference type="ChEBI" id="CHEBI:49786"/>
    </ligand>
</feature>
<accession>A0A094JEY9</accession>
<evidence type="ECO:0000256" key="2">
    <source>
        <dbReference type="ARBA" id="ARBA00022596"/>
    </source>
</evidence>
<feature type="domain" description="Transcription factor NikR nickel binding C-terminal" evidence="9">
    <location>
        <begin position="58"/>
        <end position="132"/>
    </location>
</feature>
<dbReference type="InterPro" id="IPR022988">
    <property type="entry name" value="Ni_resp_reg_NikR"/>
</dbReference>
<feature type="binding site" evidence="7">
    <location>
        <position position="92"/>
    </location>
    <ligand>
        <name>Ni(2+)</name>
        <dbReference type="ChEBI" id="CHEBI:49786"/>
    </ligand>
</feature>
<feature type="domain" description="Ribbon-helix-helix protein CopG" evidence="8">
    <location>
        <begin position="8"/>
        <end position="45"/>
    </location>
</feature>
<dbReference type="NCBIfam" id="NF001884">
    <property type="entry name" value="PRK00630.1"/>
    <property type="match status" value="1"/>
</dbReference>
<dbReference type="InterPro" id="IPR010985">
    <property type="entry name" value="Ribbon_hlx_hlx"/>
</dbReference>
<evidence type="ECO:0000256" key="3">
    <source>
        <dbReference type="ARBA" id="ARBA00022723"/>
    </source>
</evidence>
<gene>
    <name evidence="10" type="ORF">HR45_03320</name>
</gene>
<dbReference type="InterPro" id="IPR045865">
    <property type="entry name" value="ACT-like_dom_sf"/>
</dbReference>
<comment type="cofactor">
    <cofactor evidence="7">
        <name>Ni(2+)</name>
        <dbReference type="ChEBI" id="CHEBI:49786"/>
    </cofactor>
    <text evidence="7">Binds 1 nickel ion per subunit.</text>
</comment>
<dbReference type="NCBIfam" id="NF002169">
    <property type="entry name" value="PRK01002.1"/>
    <property type="match status" value="1"/>
</dbReference>
<evidence type="ECO:0000256" key="1">
    <source>
        <dbReference type="ARBA" id="ARBA00008478"/>
    </source>
</evidence>
<dbReference type="NCBIfam" id="NF003381">
    <property type="entry name" value="PRK04460.1"/>
    <property type="match status" value="1"/>
</dbReference>